<dbReference type="EMBL" id="JACHXL010000003">
    <property type="protein sequence ID" value="MBB3106906.1"/>
    <property type="molecule type" value="Genomic_DNA"/>
</dbReference>
<dbReference type="Proteomes" id="UP000588111">
    <property type="component" value="Unassembled WGS sequence"/>
</dbReference>
<organism evidence="1 2">
    <name type="scientific">Psychrobacter luti</name>
    <dbReference type="NCBI Taxonomy" id="198481"/>
    <lineage>
        <taxon>Bacteria</taxon>
        <taxon>Pseudomonadati</taxon>
        <taxon>Pseudomonadota</taxon>
        <taxon>Gammaproteobacteria</taxon>
        <taxon>Moraxellales</taxon>
        <taxon>Moraxellaceae</taxon>
        <taxon>Psychrobacter</taxon>
    </lineage>
</organism>
<comment type="caution">
    <text evidence="1">The sequence shown here is derived from an EMBL/GenBank/DDBJ whole genome shotgun (WGS) entry which is preliminary data.</text>
</comment>
<gene>
    <name evidence="1" type="ORF">FHS24_001423</name>
</gene>
<evidence type="ECO:0000313" key="2">
    <source>
        <dbReference type="Proteomes" id="UP000588111"/>
    </source>
</evidence>
<evidence type="ECO:0000313" key="1">
    <source>
        <dbReference type="EMBL" id="MBB3106906.1"/>
    </source>
</evidence>
<name>A0A839TER1_9GAMM</name>
<reference evidence="1 2" key="1">
    <citation type="submission" date="2020-08" db="EMBL/GenBank/DDBJ databases">
        <title>Genomic Encyclopedia of Type Strains, Phase III (KMG-III): the genomes of soil and plant-associated and newly described type strains.</title>
        <authorList>
            <person name="Whitman W."/>
        </authorList>
    </citation>
    <scope>NUCLEOTIDE SEQUENCE [LARGE SCALE GENOMIC DNA]</scope>
    <source>
        <strain evidence="1 2">CECT 5885</strain>
    </source>
</reference>
<dbReference type="AlphaFoldDB" id="A0A839TER1"/>
<keyword evidence="2" id="KW-1185">Reference proteome</keyword>
<accession>A0A839TER1</accession>
<protein>
    <submittedName>
        <fullName evidence="1">Uncharacterized protein</fullName>
    </submittedName>
</protein>
<proteinExistence type="predicted"/>
<sequence length="33" mass="3650">MAMIVNNLKGKDATDIHTTIKAHAKNWLGIICK</sequence>